<proteinExistence type="predicted"/>
<accession>A0ABT9Q8S2</accession>
<dbReference type="Proteomes" id="UP001225356">
    <property type="component" value="Unassembled WGS sequence"/>
</dbReference>
<keyword evidence="3" id="KW-1185">Reference proteome</keyword>
<dbReference type="EMBL" id="JAUSQU010000001">
    <property type="protein sequence ID" value="MDP9843143.1"/>
    <property type="molecule type" value="Genomic_DNA"/>
</dbReference>
<reference evidence="2 3" key="1">
    <citation type="submission" date="2023-07" db="EMBL/GenBank/DDBJ databases">
        <title>Sequencing the genomes of 1000 actinobacteria strains.</title>
        <authorList>
            <person name="Klenk H.-P."/>
        </authorList>
    </citation>
    <scope>NUCLEOTIDE SEQUENCE [LARGE SCALE GENOMIC DNA]</scope>
    <source>
        <strain evidence="2 3">DSM 46740</strain>
    </source>
</reference>
<dbReference type="RefSeq" id="WP_307557151.1">
    <property type="nucleotide sequence ID" value="NZ_JAUSQU010000001.1"/>
</dbReference>
<name>A0ABT9Q8S2_9ACTN</name>
<gene>
    <name evidence="2" type="ORF">J2853_002354</name>
</gene>
<evidence type="ECO:0000256" key="1">
    <source>
        <dbReference type="SAM" id="MobiDB-lite"/>
    </source>
</evidence>
<organism evidence="2 3">
    <name type="scientific">Streptosporangium lutulentum</name>
    <dbReference type="NCBI Taxonomy" id="1461250"/>
    <lineage>
        <taxon>Bacteria</taxon>
        <taxon>Bacillati</taxon>
        <taxon>Actinomycetota</taxon>
        <taxon>Actinomycetes</taxon>
        <taxon>Streptosporangiales</taxon>
        <taxon>Streptosporangiaceae</taxon>
        <taxon>Streptosporangium</taxon>
    </lineage>
</organism>
<protein>
    <submittedName>
        <fullName evidence="2">Uncharacterized protein</fullName>
    </submittedName>
</protein>
<comment type="caution">
    <text evidence="2">The sequence shown here is derived from an EMBL/GenBank/DDBJ whole genome shotgun (WGS) entry which is preliminary data.</text>
</comment>
<feature type="compositionally biased region" description="Pro residues" evidence="1">
    <location>
        <begin position="58"/>
        <end position="68"/>
    </location>
</feature>
<feature type="region of interest" description="Disordered" evidence="1">
    <location>
        <begin position="49"/>
        <end position="68"/>
    </location>
</feature>
<sequence>MATTRWVRYVVPVVVEIDCDNDAIDHGQFCIYDEKFVRRHADGQMETHALWVANPPNGRIPPGPPGSQ</sequence>
<evidence type="ECO:0000313" key="3">
    <source>
        <dbReference type="Proteomes" id="UP001225356"/>
    </source>
</evidence>
<evidence type="ECO:0000313" key="2">
    <source>
        <dbReference type="EMBL" id="MDP9843143.1"/>
    </source>
</evidence>